<feature type="domain" description="SnoaL-like" evidence="1">
    <location>
        <begin position="22"/>
        <end position="142"/>
    </location>
</feature>
<dbReference type="Gene3D" id="3.10.450.50">
    <property type="match status" value="1"/>
</dbReference>
<proteinExistence type="predicted"/>
<dbReference type="SUPFAM" id="SSF54427">
    <property type="entry name" value="NTF2-like"/>
    <property type="match status" value="1"/>
</dbReference>
<gene>
    <name evidence="2" type="ORF">ACFPL4_26540</name>
</gene>
<dbReference type="EMBL" id="JBHSJE010000008">
    <property type="protein sequence ID" value="MFC4981862.1"/>
    <property type="molecule type" value="Genomic_DNA"/>
</dbReference>
<name>A0ABV9VFB3_STRAZ</name>
<evidence type="ECO:0000313" key="2">
    <source>
        <dbReference type="EMBL" id="MFC4981862.1"/>
    </source>
</evidence>
<organism evidence="2 3">
    <name type="scientific">Streptomyces atroolivaceus</name>
    <dbReference type="NCBI Taxonomy" id="66869"/>
    <lineage>
        <taxon>Bacteria</taxon>
        <taxon>Bacillati</taxon>
        <taxon>Actinomycetota</taxon>
        <taxon>Actinomycetes</taxon>
        <taxon>Kitasatosporales</taxon>
        <taxon>Streptomycetaceae</taxon>
        <taxon>Streptomyces</taxon>
    </lineage>
</organism>
<accession>A0ABV9VFB3</accession>
<evidence type="ECO:0000313" key="3">
    <source>
        <dbReference type="Proteomes" id="UP001595908"/>
    </source>
</evidence>
<dbReference type="InterPro" id="IPR037401">
    <property type="entry name" value="SnoaL-like"/>
</dbReference>
<dbReference type="Proteomes" id="UP001595908">
    <property type="component" value="Unassembled WGS sequence"/>
</dbReference>
<protein>
    <submittedName>
        <fullName evidence="2">Nuclear transport factor 2 family protein</fullName>
    </submittedName>
</protein>
<evidence type="ECO:0000259" key="1">
    <source>
        <dbReference type="Pfam" id="PF13577"/>
    </source>
</evidence>
<dbReference type="InterPro" id="IPR032710">
    <property type="entry name" value="NTF2-like_dom_sf"/>
</dbReference>
<comment type="caution">
    <text evidence="2">The sequence shown here is derived from an EMBL/GenBank/DDBJ whole genome shotgun (WGS) entry which is preliminary data.</text>
</comment>
<reference evidence="3" key="1">
    <citation type="journal article" date="2019" name="Int. J. Syst. Evol. Microbiol.">
        <title>The Global Catalogue of Microorganisms (GCM) 10K type strain sequencing project: providing services to taxonomists for standard genome sequencing and annotation.</title>
        <authorList>
            <consortium name="The Broad Institute Genomics Platform"/>
            <consortium name="The Broad Institute Genome Sequencing Center for Infectious Disease"/>
            <person name="Wu L."/>
            <person name="Ma J."/>
        </authorList>
    </citation>
    <scope>NUCLEOTIDE SEQUENCE [LARGE SCALE GENOMIC DNA]</scope>
    <source>
        <strain evidence="3">ICMP 257</strain>
    </source>
</reference>
<keyword evidence="3" id="KW-1185">Reference proteome</keyword>
<dbReference type="RefSeq" id="WP_051709408.1">
    <property type="nucleotide sequence ID" value="NZ_JBFAGR010000036.1"/>
</dbReference>
<sequence length="161" mass="17475">MKARTRGSNITSLRRLIMISSQAVTDLSAAYWFDVDHRGAANAHRFFTADGVLGFDAARFHGPAEIEAMYAARRARGPRVSRHVASNVHVLSSTGDYAEVMSSLCLFAEDGYAPRSRTVPVSVADVRDHVVSTPDGLLIVSRILTTQFLSSDAELAVPTQP</sequence>
<dbReference type="Pfam" id="PF13577">
    <property type="entry name" value="SnoaL_4"/>
    <property type="match status" value="1"/>
</dbReference>
<dbReference type="GeneID" id="31237796"/>